<evidence type="ECO:0000256" key="1">
    <source>
        <dbReference type="SAM" id="MobiDB-lite"/>
    </source>
</evidence>
<comment type="caution">
    <text evidence="3">The sequence shown here is derived from an EMBL/GenBank/DDBJ whole genome shotgun (WGS) entry which is preliminary data.</text>
</comment>
<feature type="compositionally biased region" description="Low complexity" evidence="1">
    <location>
        <begin position="405"/>
        <end position="444"/>
    </location>
</feature>
<evidence type="ECO:0000313" key="4">
    <source>
        <dbReference type="Proteomes" id="UP001500603"/>
    </source>
</evidence>
<name>A0ABP9KR87_9NOCA</name>
<feature type="transmembrane region" description="Helical" evidence="2">
    <location>
        <begin position="117"/>
        <end position="135"/>
    </location>
</feature>
<keyword evidence="2" id="KW-0472">Membrane</keyword>
<keyword evidence="4" id="KW-1185">Reference proteome</keyword>
<feature type="compositionally biased region" description="Low complexity" evidence="1">
    <location>
        <begin position="342"/>
        <end position="360"/>
    </location>
</feature>
<feature type="region of interest" description="Disordered" evidence="1">
    <location>
        <begin position="571"/>
        <end position="592"/>
    </location>
</feature>
<organism evidence="3 4">
    <name type="scientific">Nocardia callitridis</name>
    <dbReference type="NCBI Taxonomy" id="648753"/>
    <lineage>
        <taxon>Bacteria</taxon>
        <taxon>Bacillati</taxon>
        <taxon>Actinomycetota</taxon>
        <taxon>Actinomycetes</taxon>
        <taxon>Mycobacteriales</taxon>
        <taxon>Nocardiaceae</taxon>
        <taxon>Nocardia</taxon>
    </lineage>
</organism>
<evidence type="ECO:0008006" key="5">
    <source>
        <dbReference type="Google" id="ProtNLM"/>
    </source>
</evidence>
<feature type="compositionally biased region" description="Polar residues" evidence="1">
    <location>
        <begin position="304"/>
        <end position="316"/>
    </location>
</feature>
<feature type="transmembrane region" description="Helical" evidence="2">
    <location>
        <begin position="155"/>
        <end position="175"/>
    </location>
</feature>
<protein>
    <recommendedName>
        <fullName evidence="5">DUF2637 domain-containing protein</fullName>
    </recommendedName>
</protein>
<feature type="compositionally biased region" description="Basic and acidic residues" evidence="1">
    <location>
        <begin position="525"/>
        <end position="541"/>
    </location>
</feature>
<dbReference type="RefSeq" id="WP_345498334.1">
    <property type="nucleotide sequence ID" value="NZ_BAABJM010000006.1"/>
</dbReference>
<dbReference type="EMBL" id="BAABJM010000006">
    <property type="protein sequence ID" value="GAA5064215.1"/>
    <property type="molecule type" value="Genomic_DNA"/>
</dbReference>
<reference evidence="4" key="1">
    <citation type="journal article" date="2019" name="Int. J. Syst. Evol. Microbiol.">
        <title>The Global Catalogue of Microorganisms (GCM) 10K type strain sequencing project: providing services to taxonomists for standard genome sequencing and annotation.</title>
        <authorList>
            <consortium name="The Broad Institute Genomics Platform"/>
            <consortium name="The Broad Institute Genome Sequencing Center for Infectious Disease"/>
            <person name="Wu L."/>
            <person name="Ma J."/>
        </authorList>
    </citation>
    <scope>NUCLEOTIDE SEQUENCE [LARGE SCALE GENOMIC DNA]</scope>
    <source>
        <strain evidence="4">JCM 18298</strain>
    </source>
</reference>
<keyword evidence="2" id="KW-0812">Transmembrane</keyword>
<proteinExistence type="predicted"/>
<feature type="region of interest" description="Disordered" evidence="1">
    <location>
        <begin position="52"/>
        <end position="76"/>
    </location>
</feature>
<feature type="compositionally biased region" description="Low complexity" evidence="1">
    <location>
        <begin position="455"/>
        <end position="471"/>
    </location>
</feature>
<evidence type="ECO:0000313" key="3">
    <source>
        <dbReference type="EMBL" id="GAA5064215.1"/>
    </source>
</evidence>
<feature type="compositionally biased region" description="Polar residues" evidence="1">
    <location>
        <begin position="582"/>
        <end position="592"/>
    </location>
</feature>
<feature type="compositionally biased region" description="Low complexity" evidence="1">
    <location>
        <begin position="372"/>
        <end position="397"/>
    </location>
</feature>
<feature type="compositionally biased region" description="Low complexity" evidence="1">
    <location>
        <begin position="324"/>
        <end position="335"/>
    </location>
</feature>
<gene>
    <name evidence="3" type="ORF">GCM10023318_49900</name>
</gene>
<keyword evidence="2" id="KW-1133">Transmembrane helix</keyword>
<dbReference type="Proteomes" id="UP001500603">
    <property type="component" value="Unassembled WGS sequence"/>
</dbReference>
<evidence type="ECO:0000256" key="2">
    <source>
        <dbReference type="SAM" id="Phobius"/>
    </source>
</evidence>
<feature type="region of interest" description="Disordered" evidence="1">
    <location>
        <begin position="299"/>
        <end position="552"/>
    </location>
</feature>
<feature type="transmembrane region" description="Helical" evidence="2">
    <location>
        <begin position="211"/>
        <end position="231"/>
    </location>
</feature>
<sequence length="592" mass="62766">MTIEHPEDDVTQLAQRVEKARGRLAYQFDPALTEALSEDELHAERELAERIRGQERGQRWKQAQASASAADRARQTTEEIEKADIRDLLVARKAIAAQRRESSPHAKLASLYRHRSWSLRALAGVVGAGMLWSAVNVQHNIAPGGPGDPLYWFSYLLEGMISVCLIIIMIGTNKVAEWGVVDNRRQVAVAEFCLLALTVALNTYPYMRDRLWYDAAVHAIAPVMIGVALLIHNAASGRFGLAISRATDQVRDMPDPAEQIRRTVNSASSYRVRVPSEVRIPPQDTQDAEITELAPVQALEAGSEDSQAQDSGATSKRSAKAEGSDGAASSKSDSVAAEKKTAAAQKSAAAGTSASRSGSTPKRVPEAEAKATAKPAASKNAEAAAKPAKSSAASKSAGPQRTEKPAAPTKPVPKAAAPEPAARPAASTSSASSSSASSSNGPARPAEPKKPEPSSRPAAATPASGSSPSKAVVKPAATRFEEQPAARQPTPTSPRIDASAAADIWTAKPVERPSTPPSKRQAAADAKRAAEAKKAEAKRLGTDSASAPSDLYDTGQLRIAEILEQELAELQAQRRKARTSRQRLSQQSGRDR</sequence>
<accession>A0ABP9KR87</accession>